<keyword evidence="4" id="KW-1185">Reference proteome</keyword>
<dbReference type="Proteomes" id="UP000656881">
    <property type="component" value="Unassembled WGS sequence"/>
</dbReference>
<evidence type="ECO:0000256" key="1">
    <source>
        <dbReference type="SAM" id="MobiDB-lite"/>
    </source>
</evidence>
<organism evidence="3 4">
    <name type="scientific">Streptomyces lasiicapitis</name>
    <dbReference type="NCBI Taxonomy" id="1923961"/>
    <lineage>
        <taxon>Bacteria</taxon>
        <taxon>Bacillati</taxon>
        <taxon>Actinomycetota</taxon>
        <taxon>Actinomycetes</taxon>
        <taxon>Kitasatosporales</taxon>
        <taxon>Streptomycetaceae</taxon>
        <taxon>Streptomyces</taxon>
    </lineage>
</organism>
<sequence>MTSRTRITTRTRTHTRSAGLAAAAAALALFATACSGGDDGGDGGKKDTGGKENAADKAFKERECLRKHGLKVPEPKSGQDGNGLTIGGDLSKEKMQKALKECTGKGPGSAGGGISQADKDKMLKYAQCMRKNGYNMPDPKFEEGMAQAMPAPKGAEMKKMEKAAKACKGIVG</sequence>
<keyword evidence="2" id="KW-0732">Signal</keyword>
<protein>
    <recommendedName>
        <fullName evidence="5">Secreted protein</fullName>
    </recommendedName>
</protein>
<dbReference type="RefSeq" id="WP_189174992.1">
    <property type="nucleotide sequence ID" value="NZ_BMNG01000008.1"/>
</dbReference>
<feature type="compositionally biased region" description="Basic and acidic residues" evidence="1">
    <location>
        <begin position="42"/>
        <end position="74"/>
    </location>
</feature>
<proteinExistence type="predicted"/>
<feature type="chain" id="PRO_5046932186" description="Secreted protein" evidence="2">
    <location>
        <begin position="34"/>
        <end position="172"/>
    </location>
</feature>
<evidence type="ECO:0008006" key="5">
    <source>
        <dbReference type="Google" id="ProtNLM"/>
    </source>
</evidence>
<feature type="region of interest" description="Disordered" evidence="1">
    <location>
        <begin position="37"/>
        <end position="88"/>
    </location>
</feature>
<evidence type="ECO:0000313" key="3">
    <source>
        <dbReference type="EMBL" id="GGO47210.1"/>
    </source>
</evidence>
<evidence type="ECO:0000256" key="2">
    <source>
        <dbReference type="SAM" id="SignalP"/>
    </source>
</evidence>
<reference evidence="4" key="1">
    <citation type="journal article" date="2019" name="Int. J. Syst. Evol. Microbiol.">
        <title>The Global Catalogue of Microorganisms (GCM) 10K type strain sequencing project: providing services to taxonomists for standard genome sequencing and annotation.</title>
        <authorList>
            <consortium name="The Broad Institute Genomics Platform"/>
            <consortium name="The Broad Institute Genome Sequencing Center for Infectious Disease"/>
            <person name="Wu L."/>
            <person name="Ma J."/>
        </authorList>
    </citation>
    <scope>NUCLEOTIDE SEQUENCE [LARGE SCALE GENOMIC DNA]</scope>
    <source>
        <strain evidence="4">CGMCC 4.7349</strain>
    </source>
</reference>
<evidence type="ECO:0000313" key="4">
    <source>
        <dbReference type="Proteomes" id="UP000656881"/>
    </source>
</evidence>
<dbReference type="EMBL" id="BMNG01000008">
    <property type="protein sequence ID" value="GGO47210.1"/>
    <property type="molecule type" value="Genomic_DNA"/>
</dbReference>
<name>A0ABQ2M4W3_9ACTN</name>
<accession>A0ABQ2M4W3</accession>
<dbReference type="PROSITE" id="PS51257">
    <property type="entry name" value="PROKAR_LIPOPROTEIN"/>
    <property type="match status" value="1"/>
</dbReference>
<feature type="signal peptide" evidence="2">
    <location>
        <begin position="1"/>
        <end position="33"/>
    </location>
</feature>
<gene>
    <name evidence="3" type="ORF">GCM10012286_39970</name>
</gene>
<comment type="caution">
    <text evidence="3">The sequence shown here is derived from an EMBL/GenBank/DDBJ whole genome shotgun (WGS) entry which is preliminary data.</text>
</comment>